<accession>A0A7J6KRD1</accession>
<evidence type="ECO:0000256" key="3">
    <source>
        <dbReference type="ARBA" id="ARBA00022692"/>
    </source>
</evidence>
<dbReference type="InterPro" id="IPR000109">
    <property type="entry name" value="POT_fam"/>
</dbReference>
<comment type="caution">
    <text evidence="8">The sequence shown here is derived from an EMBL/GenBank/DDBJ whole genome shotgun (WGS) entry which is preliminary data.</text>
</comment>
<dbReference type="OrthoDB" id="415563at2759"/>
<reference evidence="10 11" key="1">
    <citation type="submission" date="2020-04" db="EMBL/GenBank/DDBJ databases">
        <title>Perkinsus olseni comparative genomics.</title>
        <authorList>
            <person name="Bogema D.R."/>
        </authorList>
    </citation>
    <scope>NUCLEOTIDE SEQUENCE [LARGE SCALE GENOMIC DNA]</scope>
    <source>
        <strain evidence="8">ATCC PRA-179</strain>
        <strain evidence="9">ATCC PRA-31</strain>
    </source>
</reference>
<dbReference type="Pfam" id="PF00854">
    <property type="entry name" value="PTR2"/>
    <property type="match status" value="1"/>
</dbReference>
<feature type="transmembrane region" description="Helical" evidence="7">
    <location>
        <begin position="194"/>
        <end position="216"/>
    </location>
</feature>
<feature type="transmembrane region" description="Helical" evidence="7">
    <location>
        <begin position="68"/>
        <end position="87"/>
    </location>
</feature>
<dbReference type="GO" id="GO:0016020">
    <property type="term" value="C:membrane"/>
    <property type="evidence" value="ECO:0007669"/>
    <property type="project" value="UniProtKB-SubCell"/>
</dbReference>
<organism evidence="8 10">
    <name type="scientific">Perkinsus olseni</name>
    <name type="common">Perkinsus atlanticus</name>
    <dbReference type="NCBI Taxonomy" id="32597"/>
    <lineage>
        <taxon>Eukaryota</taxon>
        <taxon>Sar</taxon>
        <taxon>Alveolata</taxon>
        <taxon>Perkinsozoa</taxon>
        <taxon>Perkinsea</taxon>
        <taxon>Perkinsida</taxon>
        <taxon>Perkinsidae</taxon>
        <taxon>Perkinsus</taxon>
    </lineage>
</organism>
<evidence type="ECO:0000313" key="9">
    <source>
        <dbReference type="EMBL" id="KAF4649917.1"/>
    </source>
</evidence>
<feature type="transmembrane region" description="Helical" evidence="7">
    <location>
        <begin position="167"/>
        <end position="187"/>
    </location>
</feature>
<dbReference type="Gene3D" id="1.20.1250.20">
    <property type="entry name" value="MFS general substrate transporter like domains"/>
    <property type="match status" value="1"/>
</dbReference>
<dbReference type="Proteomes" id="UP000572268">
    <property type="component" value="Unassembled WGS sequence"/>
</dbReference>
<feature type="transmembrane region" description="Helical" evidence="7">
    <location>
        <begin position="93"/>
        <end position="113"/>
    </location>
</feature>
<keyword evidence="5 7" id="KW-0472">Membrane</keyword>
<protein>
    <recommendedName>
        <fullName evidence="12">Peptide transporter ptr2</fullName>
    </recommendedName>
</protein>
<evidence type="ECO:0000256" key="4">
    <source>
        <dbReference type="ARBA" id="ARBA00022989"/>
    </source>
</evidence>
<feature type="transmembrane region" description="Helical" evidence="7">
    <location>
        <begin position="462"/>
        <end position="485"/>
    </location>
</feature>
<dbReference type="EMBL" id="JABAHT010001464">
    <property type="protein sequence ID" value="KAF4649056.1"/>
    <property type="molecule type" value="Genomic_DNA"/>
</dbReference>
<dbReference type="GO" id="GO:0006857">
    <property type="term" value="P:oligopeptide transport"/>
    <property type="evidence" value="ECO:0007669"/>
    <property type="project" value="InterPro"/>
</dbReference>
<evidence type="ECO:0000256" key="6">
    <source>
        <dbReference type="SAM" id="MobiDB-lite"/>
    </source>
</evidence>
<dbReference type="Proteomes" id="UP000570595">
    <property type="component" value="Unassembled WGS sequence"/>
</dbReference>
<dbReference type="PANTHER" id="PTHR11654">
    <property type="entry name" value="OLIGOPEPTIDE TRANSPORTER-RELATED"/>
    <property type="match status" value="1"/>
</dbReference>
<dbReference type="InterPro" id="IPR018456">
    <property type="entry name" value="PTR2_symporter_CS"/>
</dbReference>
<keyword evidence="4 7" id="KW-1133">Transmembrane helix</keyword>
<comment type="subcellular location">
    <subcellularLocation>
        <location evidence="1">Membrane</location>
        <topology evidence="1">Multi-pass membrane protein</topology>
    </subcellularLocation>
</comment>
<evidence type="ECO:0000256" key="5">
    <source>
        <dbReference type="ARBA" id="ARBA00023136"/>
    </source>
</evidence>
<dbReference type="PROSITE" id="PS01022">
    <property type="entry name" value="PTR2_1"/>
    <property type="match status" value="1"/>
</dbReference>
<feature type="region of interest" description="Disordered" evidence="6">
    <location>
        <begin position="497"/>
        <end position="516"/>
    </location>
</feature>
<evidence type="ECO:0000313" key="8">
    <source>
        <dbReference type="EMBL" id="KAF4649056.1"/>
    </source>
</evidence>
<feature type="transmembrane region" description="Helical" evidence="7">
    <location>
        <begin position="344"/>
        <end position="365"/>
    </location>
</feature>
<sequence>MSAEREFLSWTDSCGNVYHYYQKPMLRAVIFILLQEICERLSLAAILPNAETFFKEYLNYTDVQANSYIASFSAIFYVTPLFAAVLSDTFLGVHAAILSFSGIYMLGLILLFFSTIKSISQPWMIHFSLLVLITIGGGGLKTCVNVMGAHQFHPEYHKDDITSYYNYFYAIINIGFLVGGVAAPIAVQETNFTIAFAIPLTAFVVATAVFLLGGLLGRYVKPKPQGSAVLKISRVMVYAIGKCSLEKNKKSRGGHFEDGFIEDVKALLRLVPLFSLTIPFAIAYVNLGTSYLTQAQKMDRRMFDWQIPAALMQNIDPIAVLINALLLNSVLFPMLKRRGIVLSFLVRFFIGNLLGIISLVCAAIVELQIKSRPLFTVSIWWQVPQFWIVAAGEIFLFSTSYEIAFTLSPSSLKAVASAGNLVFLAIGFALAGVIFQLCAPWLPNFDPNKPTVASHKEAHYEYFYSVLIGLCCIGAIGCLALIPYFKRVAEASKELEVASQKDGDIETEQSEGRLEG</sequence>
<dbReference type="SUPFAM" id="SSF103473">
    <property type="entry name" value="MFS general substrate transporter"/>
    <property type="match status" value="1"/>
</dbReference>
<evidence type="ECO:0000256" key="1">
    <source>
        <dbReference type="ARBA" id="ARBA00004141"/>
    </source>
</evidence>
<feature type="transmembrane region" description="Helical" evidence="7">
    <location>
        <begin position="266"/>
        <end position="287"/>
    </location>
</feature>
<evidence type="ECO:0000256" key="7">
    <source>
        <dbReference type="SAM" id="Phobius"/>
    </source>
</evidence>
<feature type="transmembrane region" description="Helical" evidence="7">
    <location>
        <begin position="385"/>
        <end position="407"/>
    </location>
</feature>
<proteinExistence type="inferred from homology"/>
<keyword evidence="3 7" id="KW-0812">Transmembrane</keyword>
<evidence type="ECO:0000256" key="2">
    <source>
        <dbReference type="ARBA" id="ARBA00005982"/>
    </source>
</evidence>
<gene>
    <name evidence="9" type="ORF">FOL46_001355</name>
    <name evidence="8" type="ORF">FOZ61_001792</name>
</gene>
<evidence type="ECO:0000313" key="11">
    <source>
        <dbReference type="Proteomes" id="UP000572268"/>
    </source>
</evidence>
<evidence type="ECO:0008006" key="12">
    <source>
        <dbReference type="Google" id="ProtNLM"/>
    </source>
</evidence>
<dbReference type="GO" id="GO:0022857">
    <property type="term" value="F:transmembrane transporter activity"/>
    <property type="evidence" value="ECO:0007669"/>
    <property type="project" value="InterPro"/>
</dbReference>
<evidence type="ECO:0000313" key="10">
    <source>
        <dbReference type="Proteomes" id="UP000570595"/>
    </source>
</evidence>
<dbReference type="InterPro" id="IPR036259">
    <property type="entry name" value="MFS_trans_sf"/>
</dbReference>
<comment type="similarity">
    <text evidence="2">Belongs to the major facilitator superfamily. Proton-dependent oligopeptide transporter (POT/PTR) (TC 2.A.17) family.</text>
</comment>
<feature type="transmembrane region" description="Helical" evidence="7">
    <location>
        <begin position="419"/>
        <end position="442"/>
    </location>
</feature>
<dbReference type="AlphaFoldDB" id="A0A7J6KRD1"/>
<feature type="transmembrane region" description="Helical" evidence="7">
    <location>
        <begin position="125"/>
        <end position="147"/>
    </location>
</feature>
<name>A0A7J6KRD1_PEROL</name>
<dbReference type="EMBL" id="JABANN010001381">
    <property type="protein sequence ID" value="KAF4649917.1"/>
    <property type="molecule type" value="Genomic_DNA"/>
</dbReference>